<sequence>MIRRPALRALTTAVAAAALALTATQAATAATAAAPAVAAAKATQGDDNPFSVMDLDGLRAEYRFMCPAGHCVGYWSLVLTDEVARKRYAGGEFFVYAPAKGDFGFFLDGDIATRTVKKASQVRIVDSEFTRTHPRFEVRYGNPEQPKKARVVATSTIWMR</sequence>
<keyword evidence="3" id="KW-1185">Reference proteome</keyword>
<organism evidence="2 3">
    <name type="scientific">Streptomyces luteosporeus</name>
    <dbReference type="NCBI Taxonomy" id="173856"/>
    <lineage>
        <taxon>Bacteria</taxon>
        <taxon>Bacillati</taxon>
        <taxon>Actinomycetota</taxon>
        <taxon>Actinomycetes</taxon>
        <taxon>Kitasatosporales</taxon>
        <taxon>Streptomycetaceae</taxon>
        <taxon>Streptomyces</taxon>
    </lineage>
</organism>
<evidence type="ECO:0000313" key="2">
    <source>
        <dbReference type="EMBL" id="GAA2706972.1"/>
    </source>
</evidence>
<dbReference type="RefSeq" id="WP_344432521.1">
    <property type="nucleotide sequence ID" value="NZ_BAAASL010000001.1"/>
</dbReference>
<proteinExistence type="predicted"/>
<gene>
    <name evidence="2" type="ORF">GCM10010315_00710</name>
</gene>
<feature type="signal peptide" evidence="1">
    <location>
        <begin position="1"/>
        <end position="29"/>
    </location>
</feature>
<dbReference type="Proteomes" id="UP001500886">
    <property type="component" value="Unassembled WGS sequence"/>
</dbReference>
<keyword evidence="1" id="KW-0732">Signal</keyword>
<evidence type="ECO:0000256" key="1">
    <source>
        <dbReference type="SAM" id="SignalP"/>
    </source>
</evidence>
<reference evidence="3" key="1">
    <citation type="journal article" date="2019" name="Int. J. Syst. Evol. Microbiol.">
        <title>The Global Catalogue of Microorganisms (GCM) 10K type strain sequencing project: providing services to taxonomists for standard genome sequencing and annotation.</title>
        <authorList>
            <consortium name="The Broad Institute Genomics Platform"/>
            <consortium name="The Broad Institute Genome Sequencing Center for Infectious Disease"/>
            <person name="Wu L."/>
            <person name="Ma J."/>
        </authorList>
    </citation>
    <scope>NUCLEOTIDE SEQUENCE [LARGE SCALE GENOMIC DNA]</scope>
    <source>
        <strain evidence="3">JCM 4542</strain>
    </source>
</reference>
<dbReference type="EMBL" id="BAAASL010000001">
    <property type="protein sequence ID" value="GAA2706972.1"/>
    <property type="molecule type" value="Genomic_DNA"/>
</dbReference>
<evidence type="ECO:0000313" key="3">
    <source>
        <dbReference type="Proteomes" id="UP001500886"/>
    </source>
</evidence>
<accession>A0ABP6FXM7</accession>
<protein>
    <submittedName>
        <fullName evidence="2">Uncharacterized protein</fullName>
    </submittedName>
</protein>
<comment type="caution">
    <text evidence="2">The sequence shown here is derived from an EMBL/GenBank/DDBJ whole genome shotgun (WGS) entry which is preliminary data.</text>
</comment>
<name>A0ABP6FXM7_9ACTN</name>
<feature type="chain" id="PRO_5045235775" evidence="1">
    <location>
        <begin position="30"/>
        <end position="160"/>
    </location>
</feature>